<proteinExistence type="predicted"/>
<reference evidence="2" key="1">
    <citation type="journal article" date="2019" name="Int. J. Syst. Evol. Microbiol.">
        <title>The Global Catalogue of Microorganisms (GCM) 10K type strain sequencing project: providing services to taxonomists for standard genome sequencing and annotation.</title>
        <authorList>
            <consortium name="The Broad Institute Genomics Platform"/>
            <consortium name="The Broad Institute Genome Sequencing Center for Infectious Disease"/>
            <person name="Wu L."/>
            <person name="Ma J."/>
        </authorList>
    </citation>
    <scope>NUCLEOTIDE SEQUENCE [LARGE SCALE GENOMIC DNA]</scope>
    <source>
        <strain evidence="2">CGMCC 1.13666</strain>
    </source>
</reference>
<keyword evidence="2" id="KW-1185">Reference proteome</keyword>
<dbReference type="Proteomes" id="UP001596411">
    <property type="component" value="Unassembled WGS sequence"/>
</dbReference>
<accession>A0ABW2F0D2</accession>
<name>A0ABW2F0D2_9GAMM</name>
<dbReference type="Pfam" id="PF06097">
    <property type="entry name" value="DUF945"/>
    <property type="match status" value="1"/>
</dbReference>
<protein>
    <submittedName>
        <fullName evidence="1">DUF945 family protein</fullName>
    </submittedName>
</protein>
<gene>
    <name evidence="1" type="ORF">ACFQH5_19315</name>
</gene>
<sequence length="423" mass="46786">MRKGVLALGAVVIIGGGYLAGHAVSSAIFERELATSLDNLERQGNVRAERLGSERGWFHSSGELLLQPLIGDDWRVTVPYRANHGILTTRVEGDAELALNEAIAEELQEAFGELPALPTPRWVADFNTLSQTLEANLELPGFQWDEDDWRLDFQGISATLSGERGDLILNAEIAPWWLTATEGRLAVGTTTLDSHYRYSEGGRLFHQQDAMQFESLRFVESHGQALHLQGLGYTSDMRLGREHLDLSLGLSLDEARMEDQPVASGRLALSLERLDADAAWRLYESLLDELERRDGDLEQLSPAEWEALFEFWFPDLLALLSESPRLVLSELDLNSRMLGLATQGEGELTFDGAGITELSLEELASPSGAAELQRRLDGHLRAAPVPPTLAMMLGLSLDSRELEFELRAGEPYLNGEPLMGSPW</sequence>
<comment type="caution">
    <text evidence="1">The sequence shown here is derived from an EMBL/GenBank/DDBJ whole genome shotgun (WGS) entry which is preliminary data.</text>
</comment>
<evidence type="ECO:0000313" key="2">
    <source>
        <dbReference type="Proteomes" id="UP001596411"/>
    </source>
</evidence>
<dbReference type="InterPro" id="IPR010352">
    <property type="entry name" value="DUF945"/>
</dbReference>
<evidence type="ECO:0000313" key="1">
    <source>
        <dbReference type="EMBL" id="MFC7091697.1"/>
    </source>
</evidence>
<dbReference type="EMBL" id="JBHSZP010000043">
    <property type="protein sequence ID" value="MFC7091697.1"/>
    <property type="molecule type" value="Genomic_DNA"/>
</dbReference>
<organism evidence="1 2">
    <name type="scientific">Halomonas salifodinae</name>
    <dbReference type="NCBI Taxonomy" id="438745"/>
    <lineage>
        <taxon>Bacteria</taxon>
        <taxon>Pseudomonadati</taxon>
        <taxon>Pseudomonadota</taxon>
        <taxon>Gammaproteobacteria</taxon>
        <taxon>Oceanospirillales</taxon>
        <taxon>Halomonadaceae</taxon>
        <taxon>Halomonas</taxon>
    </lineage>
</organism>
<dbReference type="RefSeq" id="WP_346061156.1">
    <property type="nucleotide sequence ID" value="NZ_BAAADR010000003.1"/>
</dbReference>